<protein>
    <submittedName>
        <fullName evidence="2">Uncharacterized protein</fullName>
    </submittedName>
</protein>
<keyword evidence="1" id="KW-1133">Transmembrane helix</keyword>
<dbReference type="EMBL" id="JAUSWN010000017">
    <property type="protein sequence ID" value="MDQ0480327.1"/>
    <property type="molecule type" value="Genomic_DNA"/>
</dbReference>
<evidence type="ECO:0000313" key="2">
    <source>
        <dbReference type="EMBL" id="MDQ0480327.1"/>
    </source>
</evidence>
<name>A0ABU0JWN5_HATLI</name>
<reference evidence="2 3" key="1">
    <citation type="submission" date="2023-07" db="EMBL/GenBank/DDBJ databases">
        <title>Genomic Encyclopedia of Type Strains, Phase IV (KMG-IV): sequencing the most valuable type-strain genomes for metagenomic binning, comparative biology and taxonomic classification.</title>
        <authorList>
            <person name="Goeker M."/>
        </authorList>
    </citation>
    <scope>NUCLEOTIDE SEQUENCE [LARGE SCALE GENOMIC DNA]</scope>
    <source>
        <strain evidence="2 3">DSM 1400</strain>
    </source>
</reference>
<keyword evidence="1" id="KW-0812">Transmembrane</keyword>
<evidence type="ECO:0000313" key="3">
    <source>
        <dbReference type="Proteomes" id="UP001224418"/>
    </source>
</evidence>
<feature type="transmembrane region" description="Helical" evidence="1">
    <location>
        <begin position="45"/>
        <end position="65"/>
    </location>
</feature>
<evidence type="ECO:0000256" key="1">
    <source>
        <dbReference type="SAM" id="Phobius"/>
    </source>
</evidence>
<sequence length="76" mass="8399">MSALFGDLTTKESRLSESESYRMIRGIGEGILTITLTFVFDKSPILALTIIGTLVILGTIITLIINSKFQRSFKCN</sequence>
<gene>
    <name evidence="2" type="ORF">QOZ93_002075</name>
</gene>
<dbReference type="Proteomes" id="UP001224418">
    <property type="component" value="Unassembled WGS sequence"/>
</dbReference>
<proteinExistence type="predicted"/>
<accession>A0ABU0JWN5</accession>
<comment type="caution">
    <text evidence="2">The sequence shown here is derived from an EMBL/GenBank/DDBJ whole genome shotgun (WGS) entry which is preliminary data.</text>
</comment>
<keyword evidence="1" id="KW-0472">Membrane</keyword>
<keyword evidence="3" id="KW-1185">Reference proteome</keyword>
<organism evidence="2 3">
    <name type="scientific">Hathewaya limosa</name>
    <name type="common">Clostridium limosum</name>
    <dbReference type="NCBI Taxonomy" id="1536"/>
    <lineage>
        <taxon>Bacteria</taxon>
        <taxon>Bacillati</taxon>
        <taxon>Bacillota</taxon>
        <taxon>Clostridia</taxon>
        <taxon>Eubacteriales</taxon>
        <taxon>Clostridiaceae</taxon>
        <taxon>Hathewaya</taxon>
    </lineage>
</organism>